<evidence type="ECO:0000256" key="2">
    <source>
        <dbReference type="SAM" id="MobiDB-lite"/>
    </source>
</evidence>
<evidence type="ECO:0000313" key="3">
    <source>
        <dbReference type="EMBL" id="VAI36566.1"/>
    </source>
</evidence>
<dbReference type="InterPro" id="IPR051944">
    <property type="entry name" value="BEACH_domain_protein"/>
</dbReference>
<organism evidence="3 4">
    <name type="scientific">Triticum turgidum subsp. durum</name>
    <name type="common">Durum wheat</name>
    <name type="synonym">Triticum durum</name>
    <dbReference type="NCBI Taxonomy" id="4567"/>
    <lineage>
        <taxon>Eukaryota</taxon>
        <taxon>Viridiplantae</taxon>
        <taxon>Streptophyta</taxon>
        <taxon>Embryophyta</taxon>
        <taxon>Tracheophyta</taxon>
        <taxon>Spermatophyta</taxon>
        <taxon>Magnoliopsida</taxon>
        <taxon>Liliopsida</taxon>
        <taxon>Poales</taxon>
        <taxon>Poaceae</taxon>
        <taxon>BOP clade</taxon>
        <taxon>Pooideae</taxon>
        <taxon>Triticodae</taxon>
        <taxon>Triticeae</taxon>
        <taxon>Triticinae</taxon>
        <taxon>Triticum</taxon>
    </lineage>
</organism>
<feature type="compositionally biased region" description="Low complexity" evidence="2">
    <location>
        <begin position="45"/>
        <end position="68"/>
    </location>
</feature>
<keyword evidence="4" id="KW-1185">Reference proteome</keyword>
<gene>
    <name evidence="3" type="ORF">TRITD_5Bv1G197320</name>
</gene>
<sequence>MKWSTLLSKVVFAAPPPQQQPPPPPPPPASPLHDQDADPATPRLSSASASASDDGRASAASGNSPSAARCAGKNELVSDFRRFWEEFRSSSSEKEKERALNLAVDVFCRLVKQHSSVVQLVTKLVEAHVFAFVIGRAFVTDVEKLRIHSKGRSLHVDDVIGFFSEITEVCPYCVYLYGAVSKLELTIHCLIT</sequence>
<evidence type="ECO:0000256" key="1">
    <source>
        <dbReference type="ARBA" id="ARBA00022574"/>
    </source>
</evidence>
<dbReference type="EMBL" id="LT934120">
    <property type="protein sequence ID" value="VAI36566.1"/>
    <property type="molecule type" value="Genomic_DNA"/>
</dbReference>
<feature type="compositionally biased region" description="Pro residues" evidence="2">
    <location>
        <begin position="14"/>
        <end position="30"/>
    </location>
</feature>
<dbReference type="Proteomes" id="UP000324705">
    <property type="component" value="Chromosome 5B"/>
</dbReference>
<protein>
    <submittedName>
        <fullName evidence="3">Uncharacterized protein</fullName>
    </submittedName>
</protein>
<keyword evidence="1" id="KW-0853">WD repeat</keyword>
<name>A0A9R0XH65_TRITD</name>
<dbReference type="PANTHER" id="PTHR46108">
    <property type="entry name" value="BLUE CHEESE"/>
    <property type="match status" value="1"/>
</dbReference>
<proteinExistence type="predicted"/>
<feature type="region of interest" description="Disordered" evidence="2">
    <location>
        <begin position="1"/>
        <end position="69"/>
    </location>
</feature>
<reference evidence="3 4" key="1">
    <citation type="submission" date="2017-09" db="EMBL/GenBank/DDBJ databases">
        <authorList>
            <consortium name="International Durum Wheat Genome Sequencing Consortium (IDWGSC)"/>
            <person name="Milanesi L."/>
        </authorList>
    </citation>
    <scope>NUCLEOTIDE SEQUENCE [LARGE SCALE GENOMIC DNA]</scope>
    <source>
        <strain evidence="4">cv. Svevo</strain>
    </source>
</reference>
<dbReference type="AlphaFoldDB" id="A0A9R0XH65"/>
<dbReference type="PANTHER" id="PTHR46108:SF4">
    <property type="entry name" value="BLUE CHEESE"/>
    <property type="match status" value="1"/>
</dbReference>
<accession>A0A9R0XH65</accession>
<evidence type="ECO:0000313" key="4">
    <source>
        <dbReference type="Proteomes" id="UP000324705"/>
    </source>
</evidence>
<dbReference type="Gramene" id="TRITD5Bv1G197320.6">
    <property type="protein sequence ID" value="TRITD5Bv1G197320.6"/>
    <property type="gene ID" value="TRITD5Bv1G197320"/>
</dbReference>